<name>A0A3R9QGN2_9BACT</name>
<feature type="region of interest" description="Disordered" evidence="1">
    <location>
        <begin position="1"/>
        <end position="28"/>
    </location>
</feature>
<protein>
    <submittedName>
        <fullName evidence="2">Uncharacterized protein</fullName>
    </submittedName>
</protein>
<organism evidence="2 3">
    <name type="scientific">Edaphobacter aggregans</name>
    <dbReference type="NCBI Taxonomy" id="570835"/>
    <lineage>
        <taxon>Bacteria</taxon>
        <taxon>Pseudomonadati</taxon>
        <taxon>Acidobacteriota</taxon>
        <taxon>Terriglobia</taxon>
        <taxon>Terriglobales</taxon>
        <taxon>Acidobacteriaceae</taxon>
        <taxon>Edaphobacter</taxon>
    </lineage>
</organism>
<gene>
    <name evidence="2" type="ORF">EDE15_1597</name>
</gene>
<evidence type="ECO:0000256" key="1">
    <source>
        <dbReference type="SAM" id="MobiDB-lite"/>
    </source>
</evidence>
<dbReference type="EMBL" id="RSDW01000001">
    <property type="protein sequence ID" value="RSL16088.1"/>
    <property type="molecule type" value="Genomic_DNA"/>
</dbReference>
<evidence type="ECO:0000313" key="3">
    <source>
        <dbReference type="Proteomes" id="UP000269669"/>
    </source>
</evidence>
<accession>A0A3R9QGN2</accession>
<dbReference type="SUPFAM" id="SSF75005">
    <property type="entry name" value="Arabinanase/levansucrase/invertase"/>
    <property type="match status" value="1"/>
</dbReference>
<sequence length="633" mass="66152">MSMRVNVMKGPNEASGDEMVMTPGGPRPKSSVIAVKPGEAVNEKSAGQFEVVTASQNVKPDGTPATANDLVLTPGGYRKSSQVHLVQPGEVLDFAANKISKKSEKGAHVEDLGMLSLRGTGKPLMPENVSLNPAAVPALGTGWIVYAGWTENTKPVSYFTTSWVVPPAPAVSENQLLFLFNGIQNDTMIYQPVLQWGVSAAGGGPYWAVASWYADGQNGKSFHTNLVRVTPGQVLVGVMNETAQSATGFSYNCQFAGIANTSLPITNVQQLTWCVQTLECYGLQKCTDYPATCRTEMKAIQIQAGGANVTPAWTAYNPVTDCGQKAVIVSNASPGGEVDLYYNNSTASVFTGKVTLGDTSPKSPSIASLNGNLYIAWKGDGNDNLNVMGSGDNGLTFGGKFTSPETSPQSPSICAHNGNLYIAWKGDGNDNLNVAQVNVSGANVTGFSHKVTLGDTSPLTPALASLNGNLYIAWKGDGNDNLNVMGSANNGATFGGKFTSPETSPQAPSLTAHNGGLYIGWKGDGNDNLNVAHVNVSGANVTGFSNKLTVGDTSQLTPALASVNGKLYMGWKGDGNDWLNVESSTNNGASFGGKYTSFETSPQAPALSAHNGKMYISWKGDGNDNLNVAALCG</sequence>
<dbReference type="OrthoDB" id="796457at2"/>
<dbReference type="Proteomes" id="UP000269669">
    <property type="component" value="Unassembled WGS sequence"/>
</dbReference>
<dbReference type="InterPro" id="IPR023296">
    <property type="entry name" value="Glyco_hydro_beta-prop_sf"/>
</dbReference>
<evidence type="ECO:0000313" key="2">
    <source>
        <dbReference type="EMBL" id="RSL16088.1"/>
    </source>
</evidence>
<keyword evidence="3" id="KW-1185">Reference proteome</keyword>
<comment type="caution">
    <text evidence="2">The sequence shown here is derived from an EMBL/GenBank/DDBJ whole genome shotgun (WGS) entry which is preliminary data.</text>
</comment>
<dbReference type="AlphaFoldDB" id="A0A3R9QGN2"/>
<dbReference type="RefSeq" id="WP_125484747.1">
    <property type="nucleotide sequence ID" value="NZ_RSDW01000001.1"/>
</dbReference>
<proteinExistence type="predicted"/>
<reference evidence="2 3" key="1">
    <citation type="submission" date="2018-12" db="EMBL/GenBank/DDBJ databases">
        <title>Sequencing of bacterial isolates from soil warming experiment in Harvard Forest, Massachusetts, USA.</title>
        <authorList>
            <person name="Deangelis K."/>
        </authorList>
    </citation>
    <scope>NUCLEOTIDE SEQUENCE [LARGE SCALE GENOMIC DNA]</scope>
    <source>
        <strain evidence="2 3">EB153</strain>
    </source>
</reference>